<dbReference type="Proteomes" id="UP000279236">
    <property type="component" value="Unassembled WGS sequence"/>
</dbReference>
<dbReference type="GeneID" id="39592758"/>
<evidence type="ECO:0000256" key="2">
    <source>
        <dbReference type="ARBA" id="ARBA00023235"/>
    </source>
</evidence>
<dbReference type="GO" id="GO:0016853">
    <property type="term" value="F:isomerase activity"/>
    <property type="evidence" value="ECO:0007669"/>
    <property type="project" value="UniProtKB-KW"/>
</dbReference>
<feature type="domain" description="Xylanolytic transcriptional activator regulatory" evidence="5">
    <location>
        <begin position="725"/>
        <end position="802"/>
    </location>
</feature>
<keyword evidence="2" id="KW-0413">Isomerase</keyword>
<evidence type="ECO:0000256" key="1">
    <source>
        <dbReference type="ARBA" id="ARBA00007673"/>
    </source>
</evidence>
<keyword evidence="3" id="KW-0539">Nucleus</keyword>
<evidence type="ECO:0000313" key="6">
    <source>
        <dbReference type="EMBL" id="RSH82011.1"/>
    </source>
</evidence>
<comment type="caution">
    <text evidence="6">The sequence shown here is derived from an EMBL/GenBank/DDBJ whole genome shotgun (WGS) entry which is preliminary data.</text>
</comment>
<dbReference type="Pfam" id="PF04082">
    <property type="entry name" value="Fungal_trans"/>
    <property type="match status" value="1"/>
</dbReference>
<keyword evidence="7" id="KW-1185">Reference proteome</keyword>
<feature type="region of interest" description="Disordered" evidence="4">
    <location>
        <begin position="1"/>
        <end position="26"/>
    </location>
</feature>
<evidence type="ECO:0000313" key="7">
    <source>
        <dbReference type="Proteomes" id="UP000279236"/>
    </source>
</evidence>
<dbReference type="GO" id="GO:0006351">
    <property type="term" value="P:DNA-templated transcription"/>
    <property type="evidence" value="ECO:0007669"/>
    <property type="project" value="InterPro"/>
</dbReference>
<evidence type="ECO:0000259" key="5">
    <source>
        <dbReference type="SMART" id="SM00906"/>
    </source>
</evidence>
<dbReference type="Pfam" id="PF04303">
    <property type="entry name" value="PrpF"/>
    <property type="match status" value="1"/>
</dbReference>
<evidence type="ECO:0000256" key="4">
    <source>
        <dbReference type="SAM" id="MobiDB-lite"/>
    </source>
</evidence>
<reference evidence="6 7" key="1">
    <citation type="submission" date="2018-11" db="EMBL/GenBank/DDBJ databases">
        <title>Genome sequence of Apiotrichum porosum DSM 27194.</title>
        <authorList>
            <person name="Aliyu H."/>
            <person name="Gorte O."/>
            <person name="Ochsenreither K."/>
        </authorList>
    </citation>
    <scope>NUCLEOTIDE SEQUENCE [LARGE SCALE GENOMIC DNA]</scope>
    <source>
        <strain evidence="6 7">DSM 27194</strain>
    </source>
</reference>
<dbReference type="CDD" id="cd12148">
    <property type="entry name" value="fungal_TF_MHR"/>
    <property type="match status" value="1"/>
</dbReference>
<dbReference type="RefSeq" id="XP_028476466.1">
    <property type="nucleotide sequence ID" value="XM_028623533.1"/>
</dbReference>
<dbReference type="InterPro" id="IPR007219">
    <property type="entry name" value="XnlR_reg_dom"/>
</dbReference>
<protein>
    <recommendedName>
        <fullName evidence="5">Xylanolytic transcriptional activator regulatory domain-containing protein</fullName>
    </recommendedName>
</protein>
<dbReference type="PANTHER" id="PTHR43709:SF2">
    <property type="entry name" value="DUF453 DOMAIN PROTEIN (AFU_ORTHOLOGUE AFUA_6G00360)"/>
    <property type="match status" value="1"/>
</dbReference>
<dbReference type="InterPro" id="IPR007400">
    <property type="entry name" value="PrpF-like"/>
</dbReference>
<dbReference type="SMART" id="SM00906">
    <property type="entry name" value="Fungal_trans"/>
    <property type="match status" value="1"/>
</dbReference>
<accession>A0A427XTD9</accession>
<dbReference type="EMBL" id="RSCE01000006">
    <property type="protein sequence ID" value="RSH82011.1"/>
    <property type="molecule type" value="Genomic_DNA"/>
</dbReference>
<sequence>MSTSTTPPLTARTSPSPSPPASLLGTPSPVLAALELETPRERHRIKSVLMRAGTSKGLFFNVDDLPRDRDAWRHVLLAAMGSPDPSSRQLDGVGGGVSTASKVAVVSVSDDPEADVDYLFIQVPVDGQALDFSGNCGNIASGVGPYAVDEGLFPVQRIDPHEVTVRIRNVNTNRIIHSTFGVYNGHPMESGTFHLDGVSTTSSPIRLDFIDPAGSMTGHLLPTGNVTDTIQLASGQVLTVSCVDAANPFVFVHRDDLGLDGSESLAEIATSCTATLMEVRARMAVAMGLASSYDSALLVQGTPKIALVGPPCNYTALDGHAVAAGEADVWVRAFSMGKPHPAIQMTGAVCVGAASVVPGSLVHDLVSSSTSDSVVIGHASGAITVRGDCETLHGQPVIKSGSVYRTARRLMEGSVFLVTLPLSSKRLSPNHGRTGAVAQEAALARTLLHTLGFQEEGVPILLPAQDEVRPRLAHVHQLPDAWRRIDTVAAENTRLRDFLRHLASLPPDGAAVALEQWTQGDTTAVGGDVPSLPSRAVNRSASPARRVAEQDFPYQSDVVGERDLAESNTPQEAPATTVAETELIETATQRCAEERHMEMINLAAGKLDFDGVQPDLAIHLLALHWNRQHFGFMVSYRPLFTRDMACAGPYFSKLLLNAIFFSVSKFSNRPEVYDNLLDQGSAGNQFLCRVKELLGDALDQSSIPTIQAMLLLSNSVFALGRQSSAWLYAGVAVQMIFDLGLNYDCSSQVWAGSLSADDFEIRRRIVWSAFIIDKIISLYQGRPVSFDEDRMHVPHRFLDWYEEEELWMPFAFSANKHYPGTAARAVSTFTALCSLSVIMGRIITQIYAERVVSDPPADVLPRLSSSLTRWRASLPPEIQFDVANPPSKTPPPHVLSLHMVFYTLVTLLHRPFVENGHHRRSDPNIVELSWARCEEAARGATTLLSLYRSTFTLARAPYLISYTTFVAATIHVRIAAQRGIQSEAARLLLVCLDGLRENAATNPGVKKMYTTVSGLMERLNVDLPSPSTIEVPAVFPVDAVLSDDALDLEAIISSFGMTMDDLGVYTSVAGDGADPNANAQVQQPQDVLYGFLGLPSV</sequence>
<organism evidence="6 7">
    <name type="scientific">Apiotrichum porosum</name>
    <dbReference type="NCBI Taxonomy" id="105984"/>
    <lineage>
        <taxon>Eukaryota</taxon>
        <taxon>Fungi</taxon>
        <taxon>Dikarya</taxon>
        <taxon>Basidiomycota</taxon>
        <taxon>Agaricomycotina</taxon>
        <taxon>Tremellomycetes</taxon>
        <taxon>Trichosporonales</taxon>
        <taxon>Trichosporonaceae</taxon>
        <taxon>Apiotrichum</taxon>
    </lineage>
</organism>
<dbReference type="GO" id="GO:0008270">
    <property type="term" value="F:zinc ion binding"/>
    <property type="evidence" value="ECO:0007669"/>
    <property type="project" value="InterPro"/>
</dbReference>
<dbReference type="STRING" id="105984.A0A427XTD9"/>
<dbReference type="Gene3D" id="3.10.310.10">
    <property type="entry name" value="Diaminopimelate Epimerase, Chain A, domain 1"/>
    <property type="match status" value="2"/>
</dbReference>
<comment type="similarity">
    <text evidence="1">Belongs to the PrpF family.</text>
</comment>
<dbReference type="SUPFAM" id="SSF54506">
    <property type="entry name" value="Diaminopimelate epimerase-like"/>
    <property type="match status" value="2"/>
</dbReference>
<gene>
    <name evidence="6" type="ORF">EHS24_008215</name>
</gene>
<evidence type="ECO:0000256" key="3">
    <source>
        <dbReference type="ARBA" id="ARBA00023242"/>
    </source>
</evidence>
<name>A0A427XTD9_9TREE</name>
<dbReference type="PANTHER" id="PTHR43709">
    <property type="entry name" value="ACONITATE ISOMERASE-RELATED"/>
    <property type="match status" value="1"/>
</dbReference>
<dbReference type="GO" id="GO:0003677">
    <property type="term" value="F:DNA binding"/>
    <property type="evidence" value="ECO:0007669"/>
    <property type="project" value="InterPro"/>
</dbReference>
<dbReference type="OrthoDB" id="2123952at2759"/>
<proteinExistence type="inferred from homology"/>
<dbReference type="AlphaFoldDB" id="A0A427XTD9"/>